<keyword evidence="3" id="KW-0812">Transmembrane</keyword>
<dbReference type="InterPro" id="IPR003959">
    <property type="entry name" value="ATPase_AAA_core"/>
</dbReference>
<keyword evidence="5" id="KW-0132">Cell division</keyword>
<sequence>MEFYKFKSKYQRSLRSMFSLTKEWTLVNKKKQVLSSVNNLMKYLEYFLFNCKLFLFYLKKNDLFPGGEQFITFKGRLLGGNNVFTQNYIFLFFNKFKNSRSTILLFFNIPFIISLIISEIFESIIKKTIYLYRFFLLLSIPVIIFCVNKNFVLQNKKDYLSFILPENKKILLRTCSADGRVGEDYQNGKNSFYLKNLRNAMRLRDPIFNFLSKKIKNFNLQKQNSSYLFEEKRSYLSSFAPNFYEAFGPFRILSKARSVVEGGAKYNKKKLSLLNQFPSNNIQTTDEKTKYIDQQSIIISKWFSTYIKLKQNYSIKFQNHYSTKENKLKNIYQSPEALRKIANANSNFKSLEFFPGGEQFSQRCAPSGPTAKKNSYFKQQFLQKIDSFFFSLIKPRDINYLRSFAPLKLLYKKNSVLFPVGEARSELQNKRLNKKSFYREDNINWYTQKINKNANLAPSINKQQWRAVGIQQWIKCFAPSQGQRAFHCILKNKPKLKENFQLFQNFQFVIQSLKRLASALWTPLGQIYFEKSLFNRARDPQSGHSLFINNQHPSIFRSYKNSFQGASNFERCAPSRLPKVRSTAKFMLLRRTLPPEKNDYLENFAPLYINKTNKKQIYQKINFLYNFSCHFNNDYLFINPETLFLIQNAEKMFGATKEHKSRPSQQLTAEGPTLGGTKQNSQFFLMGREQAHNLYDLDFYLNNRYAPNEDFFSYAPSFSVSLLDLKGASATMLEPEEKNKKPVGEQKKIISNFGQRSRFTSFQQDFKLIKKKREKLQNIIHSTKLKFLKKYNKWIFTPQWWLFRKQGILTEIAAHLVENFTNIIQVLLYRISTKLDYANKKYLFSTQKFINIRCAPSAEGPLGEARSVRRLLGGGGHELNFALPPSVGPLAPAPATATGNNIFVFQVQSWNKLLVERIYTAQQEKSLWINLKLLLSVNNSSWSFFAWFFTGSIVYYHWFPMFTGVIYLYLWLDFEKIRSLSANAPSWKTFLSILTHNSFDSPSQQLRLAGYLSRGASAFSIYSKFYRIYNEIFFLLNRLNYITTLDLSRRNKNLVSNSFITKKTLQSKYYFWNLNKQNTDGFVGAKHGSLNGFNFFQKWYEKNSRISSFFQKTVAKSFSLNWLNDLFFYNKLFFPKAEAEGSPQEAGILSAKNRCEASNRISINCKSKPTPLLEPLTYTQRWLFIGSLESGKSFVIKNLAASTNYPLIHISIKDIKNATPDSKYTKIRKQKRWVEQLSERSFFLENIFNLAKIVAPSLFWISDLHDFETKNQLQEKNTQKFDISLLMATLLKILSIDLVPEKQNQITFIGSTEYPRLLDPKFVSRQRLDLIVNFRTPSFSQRQSIFSFLLKTKGFTIKGANRSFYELNSNTLGYTFRDITSLVNETLLIKTTENTTSIDSNTIRLALYRQTSTQSVKYKIIRQENLQYKIGKALVQAILVYPKSIMLLSKYHDLWKTKFYYLSNTYLEVSSKKAITTEFVLLTQILNCLAGSAARDAWILSTRGPFTEYKEPSALALTSQLKHDFSIASNILQSLLVEFSMQDISFAPKKKKNRKDISKTFHFHFIKRATSYLEFFESYAPSYINWSIKVKRLSFNWILFFSGIEHSTKNLARLLFLDKSKKNIFSPILEKSIDINIPYERRETKRQQQKLQKIDSLFNKMIYTMYMENLGFPWESEYVMDYNPFQFSLFFREARPLWNPQTIMPSYSILFFDRDLLINKKLLTKLYITYGNKFQIEKLNRKRIKKQFFWSNFAFNKVDLNKISEIKKDFGNYQRYAPHGIHWADFHFYQNLIHLNAQLDQSQIQLPVYLHQGWITADPNESFRTFDILSTKILVNNAHLIYKESFLFEILLEIYHYLLKFFIQNKNIMIDINEILMKNEILYRQDIEIIMMKKYYQTLRASLWSSLRQFRPY</sequence>
<evidence type="ECO:0000256" key="2">
    <source>
        <dbReference type="ARBA" id="ARBA00022840"/>
    </source>
</evidence>
<keyword evidence="3" id="KW-1133">Transmembrane helix</keyword>
<keyword evidence="5" id="KW-0131">Cell cycle</keyword>
<name>A0A191T5A9_9VIRI</name>
<keyword evidence="1" id="KW-0547">Nucleotide-binding</keyword>
<dbReference type="PANTHER" id="PTHR23077">
    <property type="entry name" value="AAA-FAMILY ATPASE"/>
    <property type="match status" value="1"/>
</dbReference>
<dbReference type="GO" id="GO:0051301">
    <property type="term" value="P:cell division"/>
    <property type="evidence" value="ECO:0007669"/>
    <property type="project" value="UniProtKB-KW"/>
</dbReference>
<organism evidence="5">
    <name type="scientific">Cosmarium botrytis</name>
    <dbReference type="NCBI Taxonomy" id="33101"/>
    <lineage>
        <taxon>Eukaryota</taxon>
        <taxon>Viridiplantae</taxon>
        <taxon>Streptophyta</taxon>
        <taxon>Zygnematophyceae</taxon>
        <taxon>Zygnematophycidae</taxon>
        <taxon>Desmidiales</taxon>
        <taxon>Desmidiaceae</taxon>
        <taxon>Cosmarium</taxon>
    </lineage>
</organism>
<gene>
    <name evidence="5" type="primary">ftsH</name>
</gene>
<dbReference type="Gene3D" id="3.40.50.300">
    <property type="entry name" value="P-loop containing nucleotide triphosphate hydrolases"/>
    <property type="match status" value="1"/>
</dbReference>
<evidence type="ECO:0000313" key="5">
    <source>
        <dbReference type="EMBL" id="ANI25567.1"/>
    </source>
</evidence>
<reference evidence="5" key="1">
    <citation type="journal article" date="2016" name="Front. Plant Sci.">
        <title>Comparative Chloroplast Genome Analyses of Streptophyte Green Algae Uncover Major Structural Alterations in the Klebsormidiophyceae, Coleochaetophyceae and Zygnematophyceae.</title>
        <authorList>
            <person name="Lemieux C."/>
            <person name="Otis C."/>
            <person name="Turmel M."/>
        </authorList>
    </citation>
    <scope>NUCLEOTIDE SEQUENCE</scope>
</reference>
<dbReference type="GO" id="GO:0016887">
    <property type="term" value="F:ATP hydrolysis activity"/>
    <property type="evidence" value="ECO:0007669"/>
    <property type="project" value="InterPro"/>
</dbReference>
<keyword evidence="3" id="KW-0472">Membrane</keyword>
<dbReference type="Pfam" id="PF00004">
    <property type="entry name" value="AAA"/>
    <property type="match status" value="1"/>
</dbReference>
<protein>
    <submittedName>
        <fullName evidence="5">Cell division protein</fullName>
    </submittedName>
</protein>
<evidence type="ECO:0000256" key="3">
    <source>
        <dbReference type="SAM" id="Phobius"/>
    </source>
</evidence>
<keyword evidence="5" id="KW-0150">Chloroplast</keyword>
<dbReference type="GO" id="GO:0005524">
    <property type="term" value="F:ATP binding"/>
    <property type="evidence" value="ECO:0007669"/>
    <property type="project" value="UniProtKB-KW"/>
</dbReference>
<dbReference type="Gene3D" id="1.10.8.60">
    <property type="match status" value="1"/>
</dbReference>
<dbReference type="InterPro" id="IPR050168">
    <property type="entry name" value="AAA_ATPase_domain"/>
</dbReference>
<feature type="transmembrane region" description="Helical" evidence="3">
    <location>
        <begin position="103"/>
        <end position="124"/>
    </location>
</feature>
<dbReference type="RefSeq" id="YP_009258563.1">
    <property type="nucleotide sequence ID" value="NC_030357.1"/>
</dbReference>
<keyword evidence="5" id="KW-0934">Plastid</keyword>
<geneLocation type="chloroplast" evidence="5"/>
<dbReference type="InterPro" id="IPR027417">
    <property type="entry name" value="P-loop_NTPase"/>
</dbReference>
<dbReference type="SUPFAM" id="SSF52540">
    <property type="entry name" value="P-loop containing nucleoside triphosphate hydrolases"/>
    <property type="match status" value="1"/>
</dbReference>
<dbReference type="EMBL" id="KU646492">
    <property type="protein sequence ID" value="ANI25567.1"/>
    <property type="molecule type" value="Genomic_DNA"/>
</dbReference>
<feature type="domain" description="ATPase AAA-type core" evidence="4">
    <location>
        <begin position="1183"/>
        <end position="1335"/>
    </location>
</feature>
<evidence type="ECO:0000256" key="1">
    <source>
        <dbReference type="ARBA" id="ARBA00022741"/>
    </source>
</evidence>
<evidence type="ECO:0000259" key="4">
    <source>
        <dbReference type="Pfam" id="PF00004"/>
    </source>
</evidence>
<dbReference type="PANTHER" id="PTHR23077:SF27">
    <property type="entry name" value="ATPASE FAMILY GENE 2 PROTEIN HOMOLOG A"/>
    <property type="match status" value="1"/>
</dbReference>
<dbReference type="GeneID" id="27984910"/>
<feature type="transmembrane region" description="Helical" evidence="3">
    <location>
        <begin position="130"/>
        <end position="147"/>
    </location>
</feature>
<dbReference type="GO" id="GO:0005737">
    <property type="term" value="C:cytoplasm"/>
    <property type="evidence" value="ECO:0007669"/>
    <property type="project" value="TreeGrafter"/>
</dbReference>
<accession>A0A191T5A9</accession>
<proteinExistence type="predicted"/>
<keyword evidence="2" id="KW-0067">ATP-binding</keyword>